<sequence>MAFVEQYESTFDVDLSNIVFKTSAMTYKCTKCPTSKDSNSGECCEDMKNLYIIPKYGQVDKKPFISVILIDIFLQKLHLCEKLFQGDVYISHEGMDNVFTFLFNGLLFHTSGKELPTSIDLTLLLFSMIHQICSFMIKYKTSPKASFTIFFNHRPIFLKNGKLKFYHFDFIYYFTKTNLMQA</sequence>
<proteinExistence type="predicted"/>
<accession>A0A0C2N427</accession>
<evidence type="ECO:0000313" key="1">
    <source>
        <dbReference type="EMBL" id="KII71080.1"/>
    </source>
</evidence>
<comment type="caution">
    <text evidence="1">The sequence shown here is derived from an EMBL/GenBank/DDBJ whole genome shotgun (WGS) entry which is preliminary data.</text>
</comment>
<name>A0A0C2N427_THEKT</name>
<dbReference type="EMBL" id="JWZT01001864">
    <property type="protein sequence ID" value="KII71080.1"/>
    <property type="molecule type" value="Genomic_DNA"/>
</dbReference>
<gene>
    <name evidence="1" type="ORF">RF11_00376</name>
</gene>
<organism evidence="1 2">
    <name type="scientific">Thelohanellus kitauei</name>
    <name type="common">Myxosporean</name>
    <dbReference type="NCBI Taxonomy" id="669202"/>
    <lineage>
        <taxon>Eukaryota</taxon>
        <taxon>Metazoa</taxon>
        <taxon>Cnidaria</taxon>
        <taxon>Myxozoa</taxon>
        <taxon>Myxosporea</taxon>
        <taxon>Bivalvulida</taxon>
        <taxon>Platysporina</taxon>
        <taxon>Myxobolidae</taxon>
        <taxon>Thelohanellus</taxon>
    </lineage>
</organism>
<reference evidence="1 2" key="1">
    <citation type="journal article" date="2014" name="Genome Biol. Evol.">
        <title>The genome of the myxosporean Thelohanellus kitauei shows adaptations to nutrient acquisition within its fish host.</title>
        <authorList>
            <person name="Yang Y."/>
            <person name="Xiong J."/>
            <person name="Zhou Z."/>
            <person name="Huo F."/>
            <person name="Miao W."/>
            <person name="Ran C."/>
            <person name="Liu Y."/>
            <person name="Zhang J."/>
            <person name="Feng J."/>
            <person name="Wang M."/>
            <person name="Wang M."/>
            <person name="Wang L."/>
            <person name="Yao B."/>
        </authorList>
    </citation>
    <scope>NUCLEOTIDE SEQUENCE [LARGE SCALE GENOMIC DNA]</scope>
    <source>
        <strain evidence="1">Wuqing</strain>
    </source>
</reference>
<protein>
    <submittedName>
        <fullName evidence="1">Uncharacterized protein</fullName>
    </submittedName>
</protein>
<keyword evidence="2" id="KW-1185">Reference proteome</keyword>
<dbReference type="Proteomes" id="UP000031668">
    <property type="component" value="Unassembled WGS sequence"/>
</dbReference>
<evidence type="ECO:0000313" key="2">
    <source>
        <dbReference type="Proteomes" id="UP000031668"/>
    </source>
</evidence>
<dbReference type="AlphaFoldDB" id="A0A0C2N427"/>